<dbReference type="InterPro" id="IPR006480">
    <property type="entry name" value="Phage_holin_4_1"/>
</dbReference>
<dbReference type="Pfam" id="PF05105">
    <property type="entry name" value="Phage_holin_4_1"/>
    <property type="match status" value="1"/>
</dbReference>
<evidence type="ECO:0000256" key="2">
    <source>
        <dbReference type="ARBA" id="ARBA00022692"/>
    </source>
</evidence>
<reference evidence="6 7" key="1">
    <citation type="submission" date="2024-03" db="EMBL/GenBank/DDBJ databases">
        <title>Two novel species of the genus Flavobacterium exhibiting potentially degradation of complex polysaccharides.</title>
        <authorList>
            <person name="Lian X."/>
        </authorList>
    </citation>
    <scope>NUCLEOTIDE SEQUENCE [LARGE SCALE GENOMIC DNA]</scope>
    <source>
        <strain evidence="6 7">N6</strain>
    </source>
</reference>
<keyword evidence="2 5" id="KW-0812">Transmembrane</keyword>
<keyword evidence="7" id="KW-1185">Reference proteome</keyword>
<dbReference type="Proteomes" id="UP001468798">
    <property type="component" value="Unassembled WGS sequence"/>
</dbReference>
<evidence type="ECO:0000256" key="3">
    <source>
        <dbReference type="ARBA" id="ARBA00022989"/>
    </source>
</evidence>
<dbReference type="RefSeq" id="WP_342690309.1">
    <property type="nucleotide sequence ID" value="NZ_JBCGDP010000001.1"/>
</dbReference>
<organism evidence="6 7">
    <name type="scientific">Flavobacterium polysaccharolyticum</name>
    <dbReference type="NCBI Taxonomy" id="3133148"/>
    <lineage>
        <taxon>Bacteria</taxon>
        <taxon>Pseudomonadati</taxon>
        <taxon>Bacteroidota</taxon>
        <taxon>Flavobacteriia</taxon>
        <taxon>Flavobacteriales</taxon>
        <taxon>Flavobacteriaceae</taxon>
        <taxon>Flavobacterium</taxon>
    </lineage>
</organism>
<feature type="transmembrane region" description="Helical" evidence="5">
    <location>
        <begin position="60"/>
        <end position="81"/>
    </location>
</feature>
<gene>
    <name evidence="6" type="ORF">WFZ86_01615</name>
</gene>
<keyword evidence="4 5" id="KW-0472">Membrane</keyword>
<comment type="caution">
    <text evidence="6">The sequence shown here is derived from an EMBL/GenBank/DDBJ whole genome shotgun (WGS) entry which is preliminary data.</text>
</comment>
<protein>
    <submittedName>
        <fullName evidence="6">Phage holin family protein</fullName>
    </submittedName>
</protein>
<feature type="transmembrane region" description="Helical" evidence="5">
    <location>
        <begin position="87"/>
        <end position="108"/>
    </location>
</feature>
<evidence type="ECO:0000256" key="4">
    <source>
        <dbReference type="ARBA" id="ARBA00023136"/>
    </source>
</evidence>
<comment type="subcellular location">
    <subcellularLocation>
        <location evidence="1">Membrane</location>
        <topology evidence="1">Multi-pass membrane protein</topology>
    </subcellularLocation>
</comment>
<dbReference type="EMBL" id="JBCGDP010000001">
    <property type="protein sequence ID" value="MEM0575180.1"/>
    <property type="molecule type" value="Genomic_DNA"/>
</dbReference>
<feature type="transmembrane region" description="Helical" evidence="5">
    <location>
        <begin position="32"/>
        <end position="51"/>
    </location>
</feature>
<proteinExistence type="predicted"/>
<sequence>MVQKISEYLNEIKLLLYGIFMYLEMDTGIVKVLFYLMVMDTFLGVIKTIVLNDQFSFKKLVIGFVSKLAVLLVPTALALMSKGLNYNFKWFVTIVMDLLIVSDGISIISNSIAIKTKKEVENFDAMTLMLKLIRNRLVQLFKRLLVIIDPKYHIEK</sequence>
<name>A0ABU9NIP8_9FLAO</name>
<evidence type="ECO:0000313" key="7">
    <source>
        <dbReference type="Proteomes" id="UP001468798"/>
    </source>
</evidence>
<evidence type="ECO:0000313" key="6">
    <source>
        <dbReference type="EMBL" id="MEM0575180.1"/>
    </source>
</evidence>
<accession>A0ABU9NIP8</accession>
<evidence type="ECO:0000256" key="1">
    <source>
        <dbReference type="ARBA" id="ARBA00004141"/>
    </source>
</evidence>
<evidence type="ECO:0000256" key="5">
    <source>
        <dbReference type="SAM" id="Phobius"/>
    </source>
</evidence>
<keyword evidence="3 5" id="KW-1133">Transmembrane helix</keyword>